<feature type="domain" description="OmpR/PhoB-type" evidence="9">
    <location>
        <begin position="124"/>
        <end position="224"/>
    </location>
</feature>
<organism evidence="10 11">
    <name type="scientific">Xylanibacter caecicola</name>
    <dbReference type="NCBI Taxonomy" id="2736294"/>
    <lineage>
        <taxon>Bacteria</taxon>
        <taxon>Pseudomonadati</taxon>
        <taxon>Bacteroidota</taxon>
        <taxon>Bacteroidia</taxon>
        <taxon>Bacteroidales</taxon>
        <taxon>Prevotellaceae</taxon>
        <taxon>Xylanibacter</taxon>
    </lineage>
</organism>
<dbReference type="Pfam" id="PF00486">
    <property type="entry name" value="Trans_reg_C"/>
    <property type="match status" value="1"/>
</dbReference>
<feature type="DNA-binding region" description="OmpR/PhoB-type" evidence="7">
    <location>
        <begin position="124"/>
        <end position="224"/>
    </location>
</feature>
<dbReference type="EMBL" id="JABKKJ010000005">
    <property type="protein sequence ID" value="NPE24877.1"/>
    <property type="molecule type" value="Genomic_DNA"/>
</dbReference>
<sequence>MKILIVEDEKQLSDNIVKFLAADNYLCEQTFTASDALMRVSVYDYDCVLLDLMLPDGSGLDVLRRLKKRKPDTGVIIVSAKDSIDDKIEGLQIGADDYISKPYNLSELKIRIFALMRRRYSKGNNRLVSSNVEVDMQSKTVIVDGQAVMLTKTEYDLLVFMICNRNKVVSKTAIAEHIVGEIADLMDNFNVVFTHIKNLKKKLEATGCRDRIKTLYGTGYKWIE</sequence>
<feature type="modified residue" description="4-aspartylphosphate" evidence="6">
    <location>
        <position position="51"/>
    </location>
</feature>
<proteinExistence type="predicted"/>
<keyword evidence="1 6" id="KW-0597">Phosphoprotein</keyword>
<accession>A0ABX2B390</accession>
<dbReference type="SUPFAM" id="SSF52172">
    <property type="entry name" value="CheY-like"/>
    <property type="match status" value="1"/>
</dbReference>
<dbReference type="Gene3D" id="1.10.10.10">
    <property type="entry name" value="Winged helix-like DNA-binding domain superfamily/Winged helix DNA-binding domain"/>
    <property type="match status" value="1"/>
</dbReference>
<dbReference type="InterPro" id="IPR001867">
    <property type="entry name" value="OmpR/PhoB-type_DNA-bd"/>
</dbReference>
<dbReference type="Gene3D" id="6.10.250.690">
    <property type="match status" value="1"/>
</dbReference>
<evidence type="ECO:0000256" key="4">
    <source>
        <dbReference type="ARBA" id="ARBA00023125"/>
    </source>
</evidence>
<evidence type="ECO:0000256" key="1">
    <source>
        <dbReference type="ARBA" id="ARBA00022553"/>
    </source>
</evidence>
<dbReference type="SMART" id="SM00862">
    <property type="entry name" value="Trans_reg_C"/>
    <property type="match status" value="1"/>
</dbReference>
<reference evidence="10 11" key="1">
    <citation type="submission" date="2020-05" db="EMBL/GenBank/DDBJ databases">
        <title>Distinct polysaccharide utilization as determinants for interspecies competition between intestinal Prevotella spp.</title>
        <authorList>
            <person name="Galvez E.J.C."/>
            <person name="Iljazovic A."/>
            <person name="Strowig T."/>
        </authorList>
    </citation>
    <scope>NUCLEOTIDE SEQUENCE [LARGE SCALE GENOMIC DNA]</scope>
    <source>
        <strain evidence="10 11">PCHR</strain>
    </source>
</reference>
<evidence type="ECO:0000259" key="9">
    <source>
        <dbReference type="PROSITE" id="PS51755"/>
    </source>
</evidence>
<evidence type="ECO:0000259" key="8">
    <source>
        <dbReference type="PROSITE" id="PS50110"/>
    </source>
</evidence>
<keyword evidence="3" id="KW-0805">Transcription regulation</keyword>
<keyword evidence="2" id="KW-0902">Two-component regulatory system</keyword>
<keyword evidence="5" id="KW-0804">Transcription</keyword>
<dbReference type="InterPro" id="IPR011006">
    <property type="entry name" value="CheY-like_superfamily"/>
</dbReference>
<name>A0ABX2B390_9BACT</name>
<dbReference type="PROSITE" id="PS50110">
    <property type="entry name" value="RESPONSE_REGULATORY"/>
    <property type="match status" value="1"/>
</dbReference>
<evidence type="ECO:0000256" key="5">
    <source>
        <dbReference type="ARBA" id="ARBA00023163"/>
    </source>
</evidence>
<evidence type="ECO:0000256" key="7">
    <source>
        <dbReference type="PROSITE-ProRule" id="PRU01091"/>
    </source>
</evidence>
<dbReference type="InterPro" id="IPR001789">
    <property type="entry name" value="Sig_transdc_resp-reg_receiver"/>
</dbReference>
<dbReference type="InterPro" id="IPR036388">
    <property type="entry name" value="WH-like_DNA-bd_sf"/>
</dbReference>
<comment type="caution">
    <text evidence="10">The sequence shown here is derived from an EMBL/GenBank/DDBJ whole genome shotgun (WGS) entry which is preliminary data.</text>
</comment>
<gene>
    <name evidence="10" type="ORF">HPS54_04990</name>
</gene>
<evidence type="ECO:0000313" key="10">
    <source>
        <dbReference type="EMBL" id="NPE24877.1"/>
    </source>
</evidence>
<keyword evidence="4 7" id="KW-0238">DNA-binding</keyword>
<feature type="domain" description="Response regulatory" evidence="8">
    <location>
        <begin position="2"/>
        <end position="116"/>
    </location>
</feature>
<evidence type="ECO:0000256" key="6">
    <source>
        <dbReference type="PROSITE-ProRule" id="PRU00169"/>
    </source>
</evidence>
<evidence type="ECO:0000256" key="3">
    <source>
        <dbReference type="ARBA" id="ARBA00023015"/>
    </source>
</evidence>
<dbReference type="CDD" id="cd00383">
    <property type="entry name" value="trans_reg_C"/>
    <property type="match status" value="1"/>
</dbReference>
<dbReference type="PANTHER" id="PTHR48111:SF22">
    <property type="entry name" value="REGULATOR OF RPOS"/>
    <property type="match status" value="1"/>
</dbReference>
<dbReference type="Proteomes" id="UP000820977">
    <property type="component" value="Unassembled WGS sequence"/>
</dbReference>
<dbReference type="PROSITE" id="PS51755">
    <property type="entry name" value="OMPR_PHOB"/>
    <property type="match status" value="1"/>
</dbReference>
<dbReference type="RefSeq" id="WP_172344363.1">
    <property type="nucleotide sequence ID" value="NZ_CASYYZ010000002.1"/>
</dbReference>
<keyword evidence="11" id="KW-1185">Reference proteome</keyword>
<dbReference type="PANTHER" id="PTHR48111">
    <property type="entry name" value="REGULATOR OF RPOS"/>
    <property type="match status" value="1"/>
</dbReference>
<dbReference type="Pfam" id="PF00072">
    <property type="entry name" value="Response_reg"/>
    <property type="match status" value="1"/>
</dbReference>
<evidence type="ECO:0000313" key="11">
    <source>
        <dbReference type="Proteomes" id="UP000820977"/>
    </source>
</evidence>
<protein>
    <submittedName>
        <fullName evidence="10">Response regulator transcription factor</fullName>
    </submittedName>
</protein>
<evidence type="ECO:0000256" key="2">
    <source>
        <dbReference type="ARBA" id="ARBA00023012"/>
    </source>
</evidence>
<dbReference type="Gene3D" id="3.40.50.2300">
    <property type="match status" value="1"/>
</dbReference>
<dbReference type="InterPro" id="IPR039420">
    <property type="entry name" value="WalR-like"/>
</dbReference>
<dbReference type="SMART" id="SM00448">
    <property type="entry name" value="REC"/>
    <property type="match status" value="1"/>
</dbReference>